<dbReference type="EMBL" id="JADWDC010000058">
    <property type="protein sequence ID" value="MCC0178906.1"/>
    <property type="molecule type" value="Genomic_DNA"/>
</dbReference>
<protein>
    <submittedName>
        <fullName evidence="2">Uncharacterized protein</fullName>
    </submittedName>
</protein>
<organism evidence="2 3">
    <name type="scientific">Waterburya agarophytonicola KI4</name>
    <dbReference type="NCBI Taxonomy" id="2874699"/>
    <lineage>
        <taxon>Bacteria</taxon>
        <taxon>Bacillati</taxon>
        <taxon>Cyanobacteriota</taxon>
        <taxon>Cyanophyceae</taxon>
        <taxon>Pleurocapsales</taxon>
        <taxon>Hyellaceae</taxon>
        <taxon>Waterburya</taxon>
        <taxon>Waterburya agarophytonicola</taxon>
    </lineage>
</organism>
<evidence type="ECO:0000256" key="1">
    <source>
        <dbReference type="SAM" id="MobiDB-lite"/>
    </source>
</evidence>
<dbReference type="RefSeq" id="WP_019505890.1">
    <property type="nucleotide sequence ID" value="NZ_JADWDC010000058.1"/>
</dbReference>
<accession>A0A964BVZ9</accession>
<dbReference type="Proteomes" id="UP000729733">
    <property type="component" value="Unassembled WGS sequence"/>
</dbReference>
<sequence length="125" mass="13948">MTDSSTTKTPQPEPYNLDKCTVKIVILLHPGDSTNDDAKCTIAVSTHEDIPLTQIVKRSQVNLPEPITDLLEELKADLPQREFHARVKQSKTSKQKSTKSNKTSSQTKVEPTESNTSTIKQVQLF</sequence>
<gene>
    <name evidence="2" type="ORF">I4641_18215</name>
</gene>
<evidence type="ECO:0000313" key="2">
    <source>
        <dbReference type="EMBL" id="MCC0178906.1"/>
    </source>
</evidence>
<evidence type="ECO:0000313" key="3">
    <source>
        <dbReference type="Proteomes" id="UP000729733"/>
    </source>
</evidence>
<name>A0A964BVZ9_9CYAN</name>
<feature type="region of interest" description="Disordered" evidence="1">
    <location>
        <begin position="80"/>
        <end position="125"/>
    </location>
</feature>
<feature type="compositionally biased region" description="Basic residues" evidence="1">
    <location>
        <begin position="86"/>
        <end position="99"/>
    </location>
</feature>
<proteinExistence type="predicted"/>
<dbReference type="AlphaFoldDB" id="A0A964BVZ9"/>
<keyword evidence="3" id="KW-1185">Reference proteome</keyword>
<reference evidence="2" key="1">
    <citation type="journal article" date="2021" name="Antonie Van Leeuwenhoek">
        <title>Draft genome and description of Waterburya agarophytonicola gen. nov. sp. nov. (Pleurocapsales, Cyanobacteria): a seaweed symbiont.</title>
        <authorList>
            <person name="Bonthond G."/>
            <person name="Shalygin S."/>
            <person name="Bayer T."/>
            <person name="Weinberger F."/>
        </authorList>
    </citation>
    <scope>NUCLEOTIDE SEQUENCE</scope>
    <source>
        <strain evidence="2">KI4</strain>
    </source>
</reference>
<comment type="caution">
    <text evidence="2">The sequence shown here is derived from an EMBL/GenBank/DDBJ whole genome shotgun (WGS) entry which is preliminary data.</text>
</comment>
<feature type="compositionally biased region" description="Polar residues" evidence="1">
    <location>
        <begin position="112"/>
        <end position="125"/>
    </location>
</feature>